<feature type="domain" description="Aminotransferase class I/classII large" evidence="6">
    <location>
        <begin position="157"/>
        <end position="469"/>
    </location>
</feature>
<proteinExistence type="inferred from homology"/>
<comment type="similarity">
    <text evidence="2">Belongs to the class-I pyridoxal-phosphate-dependent aminotransferase family.</text>
</comment>
<dbReference type="EMBL" id="LUEZ02000010">
    <property type="protein sequence ID" value="RDB28693.1"/>
    <property type="molecule type" value="Genomic_DNA"/>
</dbReference>
<dbReference type="InterPro" id="IPR004839">
    <property type="entry name" value="Aminotransferase_I/II_large"/>
</dbReference>
<dbReference type="PANTHER" id="PTHR42790">
    <property type="entry name" value="AMINOTRANSFERASE"/>
    <property type="match status" value="1"/>
</dbReference>
<dbReference type="STRING" id="39966.A0A369KA48"/>
<organism evidence="7 8">
    <name type="scientific">Hypsizygus marmoreus</name>
    <name type="common">White beech mushroom</name>
    <name type="synonym">Agaricus marmoreus</name>
    <dbReference type="NCBI Taxonomy" id="39966"/>
    <lineage>
        <taxon>Eukaryota</taxon>
        <taxon>Fungi</taxon>
        <taxon>Dikarya</taxon>
        <taxon>Basidiomycota</taxon>
        <taxon>Agaricomycotina</taxon>
        <taxon>Agaricomycetes</taxon>
        <taxon>Agaricomycetidae</taxon>
        <taxon>Agaricales</taxon>
        <taxon>Tricholomatineae</taxon>
        <taxon>Lyophyllaceae</taxon>
        <taxon>Hypsizygus</taxon>
    </lineage>
</organism>
<keyword evidence="4" id="KW-0808">Transferase</keyword>
<evidence type="ECO:0000256" key="5">
    <source>
        <dbReference type="ARBA" id="ARBA00022898"/>
    </source>
</evidence>
<dbReference type="AlphaFoldDB" id="A0A369KA48"/>
<dbReference type="GO" id="GO:0008483">
    <property type="term" value="F:transaminase activity"/>
    <property type="evidence" value="ECO:0007669"/>
    <property type="project" value="UniProtKB-KW"/>
</dbReference>
<dbReference type="GO" id="GO:0030170">
    <property type="term" value="F:pyridoxal phosphate binding"/>
    <property type="evidence" value="ECO:0007669"/>
    <property type="project" value="InterPro"/>
</dbReference>
<evidence type="ECO:0000256" key="2">
    <source>
        <dbReference type="ARBA" id="ARBA00007441"/>
    </source>
</evidence>
<dbReference type="CDD" id="cd00609">
    <property type="entry name" value="AAT_like"/>
    <property type="match status" value="1"/>
</dbReference>
<evidence type="ECO:0000313" key="7">
    <source>
        <dbReference type="EMBL" id="RDB28693.1"/>
    </source>
</evidence>
<evidence type="ECO:0000256" key="4">
    <source>
        <dbReference type="ARBA" id="ARBA00022679"/>
    </source>
</evidence>
<evidence type="ECO:0000256" key="1">
    <source>
        <dbReference type="ARBA" id="ARBA00001933"/>
    </source>
</evidence>
<protein>
    <submittedName>
        <fullName evidence="7">Aminotransferase tdiD</fullName>
    </submittedName>
</protein>
<dbReference type="InterPro" id="IPR015424">
    <property type="entry name" value="PyrdxlP-dep_Trfase"/>
</dbReference>
<evidence type="ECO:0000259" key="6">
    <source>
        <dbReference type="Pfam" id="PF00155"/>
    </source>
</evidence>
<dbReference type="Gene3D" id="3.40.640.10">
    <property type="entry name" value="Type I PLP-dependent aspartate aminotransferase-like (Major domain)"/>
    <property type="match status" value="1"/>
</dbReference>
<evidence type="ECO:0000256" key="3">
    <source>
        <dbReference type="ARBA" id="ARBA00022576"/>
    </source>
</evidence>
<dbReference type="OrthoDB" id="691673at2759"/>
<sequence>MSSITPEQVAVLNEELLNPKVKVTHSDGIQEDVPATPIGTLTPPTLRTLPAKHYTRFFSDAAKAQRPSPIRDLMHLEETPGIISLLAGKPNPDTFPFTSLTFTARSPQNEEMILKLEGEELVEGLQYGSTTGLKQLVDWVVGLQEFSHGRKRGEGWGLTMGSGSQDLIYKAVIALVNPGDPVLLESPVYAGVIPMFQTLDCEQVEVETDANGISSDSLRHTLENWPAGKPKPRILYTVPYGCNPTGMTATIERRKEVLRLAREHDFLILEDDPYYYLYYGDAPRPPSYFSLEMAEPEAGRVLRFDSLSKILSAGIRIGFATGPLPLLQAINRHTATSNLQVPTLTQAIVFKLLDSWGYEGFHTHTRNVSAFYRRKRDVFERAMVTHLSGLAEWSTPQAGMFFWFKLLLSEDSEAEDHDSEAVIRTNAVDRGVLALPGTIFLPSGRKTGYVRASFSLNSEEEVFEALKRIRHVVLDARAAKAATSG</sequence>
<dbReference type="InterPro" id="IPR050859">
    <property type="entry name" value="Class-I_PLP-dep_aminotransf"/>
</dbReference>
<dbReference type="SUPFAM" id="SSF53383">
    <property type="entry name" value="PLP-dependent transferases"/>
    <property type="match status" value="1"/>
</dbReference>
<name>A0A369KA48_HYPMA</name>
<keyword evidence="8" id="KW-1185">Reference proteome</keyword>
<comment type="cofactor">
    <cofactor evidence="1">
        <name>pyridoxal 5'-phosphate</name>
        <dbReference type="ChEBI" id="CHEBI:597326"/>
    </cofactor>
</comment>
<gene>
    <name evidence="7" type="primary">tdiD_1</name>
    <name evidence="7" type="ORF">Hypma_014907</name>
</gene>
<reference evidence="7" key="1">
    <citation type="submission" date="2018-04" db="EMBL/GenBank/DDBJ databases">
        <title>Whole genome sequencing of Hypsizygus marmoreus.</title>
        <authorList>
            <person name="Choi I.-G."/>
            <person name="Min B."/>
            <person name="Kim J.-G."/>
            <person name="Kim S."/>
            <person name="Oh Y.-L."/>
            <person name="Kong W.-S."/>
            <person name="Park H."/>
            <person name="Jeong J."/>
            <person name="Song E.-S."/>
        </authorList>
    </citation>
    <scope>NUCLEOTIDE SEQUENCE [LARGE SCALE GENOMIC DNA]</scope>
    <source>
        <strain evidence="7">51987-8</strain>
    </source>
</reference>
<keyword evidence="5" id="KW-0663">Pyridoxal phosphate</keyword>
<dbReference type="PANTHER" id="PTHR42790:SF19">
    <property type="entry name" value="KYNURENINE_ALPHA-AMINOADIPATE AMINOTRANSFERASE, MITOCHONDRIAL"/>
    <property type="match status" value="1"/>
</dbReference>
<dbReference type="InterPro" id="IPR015421">
    <property type="entry name" value="PyrdxlP-dep_Trfase_major"/>
</dbReference>
<keyword evidence="3 7" id="KW-0032">Aminotransferase</keyword>
<dbReference type="Proteomes" id="UP000076154">
    <property type="component" value="Unassembled WGS sequence"/>
</dbReference>
<comment type="caution">
    <text evidence="7">The sequence shown here is derived from an EMBL/GenBank/DDBJ whole genome shotgun (WGS) entry which is preliminary data.</text>
</comment>
<accession>A0A369KA48</accession>
<dbReference type="GO" id="GO:1901605">
    <property type="term" value="P:alpha-amino acid metabolic process"/>
    <property type="evidence" value="ECO:0007669"/>
    <property type="project" value="TreeGrafter"/>
</dbReference>
<dbReference type="Pfam" id="PF00155">
    <property type="entry name" value="Aminotran_1_2"/>
    <property type="match status" value="1"/>
</dbReference>
<dbReference type="InParanoid" id="A0A369KA48"/>
<evidence type="ECO:0000313" key="8">
    <source>
        <dbReference type="Proteomes" id="UP000076154"/>
    </source>
</evidence>